<dbReference type="RefSeq" id="WP_192376967.1">
    <property type="nucleotide sequence ID" value="NZ_CAJHIV010000001.1"/>
</dbReference>
<accession>A0ABR9D6M3</accession>
<comment type="caution">
    <text evidence="1">The sequence shown here is derived from an EMBL/GenBank/DDBJ whole genome shotgun (WGS) entry which is preliminary data.</text>
</comment>
<keyword evidence="2" id="KW-1185">Reference proteome</keyword>
<gene>
    <name evidence="1" type="ORF">IE877_23350</name>
</gene>
<organism evidence="1 2">
    <name type="scientific">Methylomonas albis</name>
    <dbReference type="NCBI Taxonomy" id="1854563"/>
    <lineage>
        <taxon>Bacteria</taxon>
        <taxon>Pseudomonadati</taxon>
        <taxon>Pseudomonadota</taxon>
        <taxon>Gammaproteobacteria</taxon>
        <taxon>Methylococcales</taxon>
        <taxon>Methylococcaceae</taxon>
        <taxon>Methylomonas</taxon>
    </lineage>
</organism>
<protein>
    <submittedName>
        <fullName evidence="1">Uncharacterized protein</fullName>
    </submittedName>
</protein>
<reference evidence="1 2" key="1">
    <citation type="submission" date="2020-09" db="EMBL/GenBank/DDBJ databases">
        <title>Methylomonas albis sp. nov. and Methylomonas fluvii sp. nov.: Two cold-adapted methanotrophs from the River Elbe and an amended description of Methylovulum psychrotolerans strain Eb1.</title>
        <authorList>
            <person name="Bussmann I.K."/>
            <person name="Klings K.-W."/>
            <person name="Warnstedt J."/>
            <person name="Hoppert M."/>
            <person name="Saborowski A."/>
            <person name="Horn F."/>
            <person name="Liebner S."/>
        </authorList>
    </citation>
    <scope>NUCLEOTIDE SEQUENCE [LARGE SCALE GENOMIC DNA]</scope>
    <source>
        <strain evidence="1 2">EbA</strain>
    </source>
</reference>
<proteinExistence type="predicted"/>
<evidence type="ECO:0000313" key="1">
    <source>
        <dbReference type="EMBL" id="MBD9358772.1"/>
    </source>
</evidence>
<name>A0ABR9D6M3_9GAMM</name>
<dbReference type="EMBL" id="JACXSS010000001">
    <property type="protein sequence ID" value="MBD9358772.1"/>
    <property type="molecule type" value="Genomic_DNA"/>
</dbReference>
<evidence type="ECO:0000313" key="2">
    <source>
        <dbReference type="Proteomes" id="UP000652176"/>
    </source>
</evidence>
<dbReference type="Proteomes" id="UP000652176">
    <property type="component" value="Unassembled WGS sequence"/>
</dbReference>
<sequence>MPYSPNPQHRNTQFSSTKSQWTIPIPAEEASFNHSVDQNWATNNIYWGLHLVELKPENLGISPCSNQLFIAKFVSDQGNWHGYPVATWLSPFDKPDEQTLTVWENRGLISTPKKSKIHRGKRCSL</sequence>